<feature type="compositionally biased region" description="Low complexity" evidence="1">
    <location>
        <begin position="106"/>
        <end position="118"/>
    </location>
</feature>
<feature type="region of interest" description="Disordered" evidence="1">
    <location>
        <begin position="100"/>
        <end position="128"/>
    </location>
</feature>
<sequence length="314" mass="32300">MVERTNKQRSEMRHTPDTGTEPESTEPEQGKEEEAKKRFDLSVPQVAGSALAAVLAAKLASTLGVYGTIIGAGVISVVATCGGPVLQHVFKRTGEQMRKARPATDPDPAAAPASGSAPVFDPAQAPDPAVTAPYPAMPSEEFGDPTTHGTRVRGWRRPALGAAAVFVLAMGGITAYELTSGQDFGGTKGRTTFGTVVRGDSGTPDDHGGDHAPSDPAPTGGTGRQDPSAPAGTGQDQPSGNGTPGTGTPTPGADQGTGTSTPGTPPRPRRTPAPRPAPGPPARRGPAIHPPRRPRPPRRRSLRLPRPPRTPRAP</sequence>
<feature type="region of interest" description="Disordered" evidence="1">
    <location>
        <begin position="179"/>
        <end position="314"/>
    </location>
</feature>
<feature type="compositionally biased region" description="Basic and acidic residues" evidence="1">
    <location>
        <begin position="204"/>
        <end position="213"/>
    </location>
</feature>
<feature type="compositionally biased region" description="Pro residues" evidence="1">
    <location>
        <begin position="273"/>
        <end position="283"/>
    </location>
</feature>
<evidence type="ECO:0000256" key="2">
    <source>
        <dbReference type="SAM" id="Phobius"/>
    </source>
</evidence>
<dbReference type="Proteomes" id="UP000217676">
    <property type="component" value="Chromosome"/>
</dbReference>
<evidence type="ECO:0000256" key="1">
    <source>
        <dbReference type="SAM" id="MobiDB-lite"/>
    </source>
</evidence>
<protein>
    <submittedName>
        <fullName evidence="3">Uncharacterized protein</fullName>
    </submittedName>
</protein>
<dbReference type="PRINTS" id="PR01217">
    <property type="entry name" value="PRICHEXTENSN"/>
</dbReference>
<reference evidence="3 4" key="1">
    <citation type="journal article" date="2016" name="Genome Announc.">
        <title>Complete Genome Sequence of Thiostrepton-Producing Streptomyces laurentii ATCC 31255.</title>
        <authorList>
            <person name="Doi K."/>
            <person name="Fujino Y."/>
            <person name="Nagayoshi Y."/>
            <person name="Ohshima T."/>
            <person name="Ogata S."/>
        </authorList>
    </citation>
    <scope>NUCLEOTIDE SEQUENCE [LARGE SCALE GENOMIC DNA]</scope>
    <source>
        <strain evidence="3 4">ATCC 31255</strain>
    </source>
</reference>
<keyword evidence="2" id="KW-0812">Transmembrane</keyword>
<evidence type="ECO:0000313" key="3">
    <source>
        <dbReference type="EMBL" id="BAU86593.1"/>
    </source>
</evidence>
<feature type="transmembrane region" description="Helical" evidence="2">
    <location>
        <begin position="41"/>
        <end position="60"/>
    </location>
</feature>
<feature type="transmembrane region" description="Helical" evidence="2">
    <location>
        <begin position="66"/>
        <end position="90"/>
    </location>
</feature>
<feature type="compositionally biased region" description="Pro residues" evidence="1">
    <location>
        <begin position="305"/>
        <end position="314"/>
    </location>
</feature>
<feature type="region of interest" description="Disordered" evidence="1">
    <location>
        <begin position="1"/>
        <end position="36"/>
    </location>
</feature>
<dbReference type="AlphaFoldDB" id="A0A160P726"/>
<keyword evidence="2" id="KW-1133">Transmembrane helix</keyword>
<feature type="compositionally biased region" description="Low complexity" evidence="1">
    <location>
        <begin position="238"/>
        <end position="262"/>
    </location>
</feature>
<dbReference type="EMBL" id="AP017424">
    <property type="protein sequence ID" value="BAU86593.1"/>
    <property type="molecule type" value="Genomic_DNA"/>
</dbReference>
<proteinExistence type="predicted"/>
<gene>
    <name evidence="3" type="ORF">SLA_5724</name>
</gene>
<accession>A0A160P726</accession>
<feature type="compositionally biased region" description="Basic and acidic residues" evidence="1">
    <location>
        <begin position="1"/>
        <end position="16"/>
    </location>
</feature>
<dbReference type="KEGG" id="slau:SLA_5724"/>
<evidence type="ECO:0000313" key="4">
    <source>
        <dbReference type="Proteomes" id="UP000217676"/>
    </source>
</evidence>
<organism evidence="3 4">
    <name type="scientific">Streptomyces laurentii</name>
    <dbReference type="NCBI Taxonomy" id="39478"/>
    <lineage>
        <taxon>Bacteria</taxon>
        <taxon>Bacillati</taxon>
        <taxon>Actinomycetota</taxon>
        <taxon>Actinomycetes</taxon>
        <taxon>Kitasatosporales</taxon>
        <taxon>Streptomycetaceae</taxon>
        <taxon>Streptomyces</taxon>
    </lineage>
</organism>
<keyword evidence="4" id="KW-1185">Reference proteome</keyword>
<feature type="transmembrane region" description="Helical" evidence="2">
    <location>
        <begin position="159"/>
        <end position="178"/>
    </location>
</feature>
<keyword evidence="2" id="KW-0472">Membrane</keyword>
<name>A0A160P726_STRLU</name>
<feature type="compositionally biased region" description="Low complexity" evidence="1">
    <location>
        <begin position="189"/>
        <end position="199"/>
    </location>
</feature>
<feature type="compositionally biased region" description="Basic residues" evidence="1">
    <location>
        <begin position="290"/>
        <end position="303"/>
    </location>
</feature>